<evidence type="ECO:0000256" key="1">
    <source>
        <dbReference type="SAM" id="Phobius"/>
    </source>
</evidence>
<organism evidence="3 4">
    <name type="scientific">Anaerococcus murdochii</name>
    <dbReference type="NCBI Taxonomy" id="411577"/>
    <lineage>
        <taxon>Bacteria</taxon>
        <taxon>Bacillati</taxon>
        <taxon>Bacillota</taxon>
        <taxon>Tissierellia</taxon>
        <taxon>Tissierellales</taxon>
        <taxon>Peptoniphilaceae</taxon>
        <taxon>Anaerococcus</taxon>
    </lineage>
</organism>
<reference evidence="3 4" key="1">
    <citation type="submission" date="2021-08" db="EMBL/GenBank/DDBJ databases">
        <title>FDA dAtabase for Regulatory Grade micrObial Sequences (FDA-ARGOS): Supporting development and validation of Infectious Disease Dx tests.</title>
        <authorList>
            <person name="Sproer C."/>
            <person name="Gronow S."/>
            <person name="Severitt S."/>
            <person name="Schroder I."/>
            <person name="Tallon L."/>
            <person name="Sadzewicz L."/>
            <person name="Zhao X."/>
            <person name="Boylan J."/>
            <person name="Ott S."/>
            <person name="Bowen H."/>
            <person name="Vavikolanu K."/>
            <person name="Hazen T."/>
            <person name="Aluvathingal J."/>
            <person name="Nadendla S."/>
            <person name="Lowell S."/>
            <person name="Myers T."/>
            <person name="Yan Y."/>
            <person name="Sichtig H."/>
        </authorList>
    </citation>
    <scope>NUCLEOTIDE SEQUENCE [LARGE SCALE GENOMIC DNA]</scope>
    <source>
        <strain evidence="3 4">FDAARGOS_1460</strain>
    </source>
</reference>
<dbReference type="EMBL" id="JAIPME010000002">
    <property type="protein sequence ID" value="MBZ2386299.1"/>
    <property type="molecule type" value="Genomic_DNA"/>
</dbReference>
<feature type="transmembrane region" description="Helical" evidence="1">
    <location>
        <begin position="103"/>
        <end position="122"/>
    </location>
</feature>
<feature type="transmembrane region" description="Helical" evidence="1">
    <location>
        <begin position="176"/>
        <end position="193"/>
    </location>
</feature>
<feature type="transmembrane region" description="Helical" evidence="1">
    <location>
        <begin position="268"/>
        <end position="288"/>
    </location>
</feature>
<feature type="transmembrane region" description="Helical" evidence="1">
    <location>
        <begin position="62"/>
        <end position="82"/>
    </location>
</feature>
<evidence type="ECO:0000313" key="3">
    <source>
        <dbReference type="EMBL" id="MBZ2386299.1"/>
    </source>
</evidence>
<keyword evidence="1" id="KW-0812">Transmembrane</keyword>
<dbReference type="PANTHER" id="PTHR39430">
    <property type="entry name" value="MEMBRANE-ASSOCIATED PROTEASE-RELATED"/>
    <property type="match status" value="1"/>
</dbReference>
<keyword evidence="3" id="KW-0482">Metalloprotease</keyword>
<comment type="caution">
    <text evidence="3">The sequence shown here is derived from an EMBL/GenBank/DDBJ whole genome shotgun (WGS) entry which is preliminary data.</text>
</comment>
<feature type="transmembrane region" description="Helical" evidence="1">
    <location>
        <begin position="199"/>
        <end position="217"/>
    </location>
</feature>
<gene>
    <name evidence="3" type="ORF">K8P03_03160</name>
</gene>
<accession>A0ABS7SXN6</accession>
<dbReference type="Pfam" id="PF02517">
    <property type="entry name" value="Rce1-like"/>
    <property type="match status" value="1"/>
</dbReference>
<keyword evidence="3" id="KW-0645">Protease</keyword>
<keyword evidence="1" id="KW-0472">Membrane</keyword>
<keyword evidence="4" id="KW-1185">Reference proteome</keyword>
<protein>
    <submittedName>
        <fullName evidence="3">CPBP family intramembrane metalloprotease</fullName>
    </submittedName>
</protein>
<sequence length="298" mass="32897">MIRNKSIKETAKTTRDLNPVIITVILSLLVIIPQYGLGQIMGLGRKIEALDDFFTFLYQKDLFFLLIIYSTALTLILAYIFAKKILKRSNLSLGLVDDKKISNYGKGILLGFGLLTLIVLILKLTGLAEISKNPSGFDTKLFLLFIPAWLIQGFEEEFLLRAILMNQMAVKGKISLAMVANSLIFAIFHLGNAGFSPMAFANIFLLGLIFSQIFYLSDSIYIVGAAHSFWNMTMANIYGITVSGNKSLGVTYFTTKLYGPDLISGGGFGVEGSIVTTIVLAILIVILIRKIKQRDLAK</sequence>
<proteinExistence type="predicted"/>
<dbReference type="Proteomes" id="UP000734271">
    <property type="component" value="Unassembled WGS sequence"/>
</dbReference>
<evidence type="ECO:0000259" key="2">
    <source>
        <dbReference type="Pfam" id="PF02517"/>
    </source>
</evidence>
<feature type="transmembrane region" description="Helical" evidence="1">
    <location>
        <begin position="20"/>
        <end position="42"/>
    </location>
</feature>
<dbReference type="InterPro" id="IPR003675">
    <property type="entry name" value="Rce1/LyrA-like_dom"/>
</dbReference>
<feature type="domain" description="CAAX prenyl protease 2/Lysostaphin resistance protein A-like" evidence="2">
    <location>
        <begin position="141"/>
        <end position="232"/>
    </location>
</feature>
<keyword evidence="3" id="KW-0378">Hydrolase</keyword>
<dbReference type="RefSeq" id="WP_223418244.1">
    <property type="nucleotide sequence ID" value="NZ_JAIPME010000002.1"/>
</dbReference>
<dbReference type="GO" id="GO:0008237">
    <property type="term" value="F:metallopeptidase activity"/>
    <property type="evidence" value="ECO:0007669"/>
    <property type="project" value="UniProtKB-KW"/>
</dbReference>
<name>A0ABS7SXN6_9FIRM</name>
<evidence type="ECO:0000313" key="4">
    <source>
        <dbReference type="Proteomes" id="UP000734271"/>
    </source>
</evidence>
<dbReference type="PANTHER" id="PTHR39430:SF1">
    <property type="entry name" value="PROTEASE"/>
    <property type="match status" value="1"/>
</dbReference>
<keyword evidence="1" id="KW-1133">Transmembrane helix</keyword>